<keyword evidence="1" id="KW-0732">Signal</keyword>
<dbReference type="VEuPathDB" id="HostDB:ENSMMUG00000057932"/>
<dbReference type="Ensembl" id="ENSMMUT00000083268.1">
    <property type="protein sequence ID" value="ENSMMUP00000069841.1"/>
    <property type="gene ID" value="ENSMMUG00000057932.1"/>
</dbReference>
<feature type="signal peptide" evidence="1">
    <location>
        <begin position="1"/>
        <end position="23"/>
    </location>
</feature>
<accession>A0A5F7ZYX5</accession>
<proteinExistence type="predicted"/>
<reference evidence="2" key="3">
    <citation type="submission" date="2025-08" db="UniProtKB">
        <authorList>
            <consortium name="Ensembl"/>
        </authorList>
    </citation>
    <scope>IDENTIFICATION</scope>
    <source>
        <strain evidence="2">17573</strain>
    </source>
</reference>
<dbReference type="Proteomes" id="UP000006718">
    <property type="component" value="Chromosome 6"/>
</dbReference>
<evidence type="ECO:0000313" key="3">
    <source>
        <dbReference type="Proteomes" id="UP000006718"/>
    </source>
</evidence>
<dbReference type="PRINTS" id="PR02045">
    <property type="entry name" value="F138DOMAIN"/>
</dbReference>
<organism evidence="2 3">
    <name type="scientific">Macaca mulatta</name>
    <name type="common">Rhesus macaque</name>
    <dbReference type="NCBI Taxonomy" id="9544"/>
    <lineage>
        <taxon>Eukaryota</taxon>
        <taxon>Metazoa</taxon>
        <taxon>Chordata</taxon>
        <taxon>Craniata</taxon>
        <taxon>Vertebrata</taxon>
        <taxon>Euteleostomi</taxon>
        <taxon>Mammalia</taxon>
        <taxon>Eutheria</taxon>
        <taxon>Euarchontoglires</taxon>
        <taxon>Primates</taxon>
        <taxon>Haplorrhini</taxon>
        <taxon>Catarrhini</taxon>
        <taxon>Cercopithecidae</taxon>
        <taxon>Cercopithecinae</taxon>
        <taxon>Macaca</taxon>
    </lineage>
</organism>
<dbReference type="AlphaFoldDB" id="A0A5F7ZYX5"/>
<evidence type="ECO:0000313" key="2">
    <source>
        <dbReference type="Ensembl" id="ENSMMUP00000069841.1"/>
    </source>
</evidence>
<evidence type="ECO:0000256" key="1">
    <source>
        <dbReference type="SAM" id="SignalP"/>
    </source>
</evidence>
<reference evidence="3" key="1">
    <citation type="journal article" date="2007" name="Science">
        <title>Evolutionary and biomedical insights from the rhesus macaque genome.</title>
        <authorList>
            <person name="Gibbs R.A."/>
            <person name="Rogers J."/>
            <person name="Katze M.G."/>
            <person name="Bumgarner R."/>
            <person name="Weinstock G.M."/>
            <person name="Mardis E.R."/>
            <person name="Remington K.A."/>
            <person name="Strausberg R.L."/>
            <person name="Venter J.C."/>
            <person name="Wilson R.K."/>
            <person name="Batzer M.A."/>
            <person name="Bustamante C.D."/>
            <person name="Eichler E.E."/>
            <person name="Hahn M.W."/>
            <person name="Hardison R.C."/>
            <person name="Makova K.D."/>
            <person name="Miller W."/>
            <person name="Milosavljevic A."/>
            <person name="Palermo R.E."/>
            <person name="Siepel A."/>
            <person name="Sikela J.M."/>
            <person name="Attaway T."/>
            <person name="Bell S."/>
            <person name="Bernard K.E."/>
            <person name="Buhay C.J."/>
            <person name="Chandrabose M.N."/>
            <person name="Dao M."/>
            <person name="Davis C."/>
            <person name="Delehaunty K.D."/>
            <person name="Ding Y."/>
            <person name="Dinh H.H."/>
            <person name="Dugan-Rocha S."/>
            <person name="Fulton L.A."/>
            <person name="Gabisi R.A."/>
            <person name="Garner T.T."/>
            <person name="Godfrey J."/>
            <person name="Hawes A.C."/>
            <person name="Hernandez J."/>
            <person name="Hines S."/>
            <person name="Holder M."/>
            <person name="Hume J."/>
            <person name="Jhangiani S.N."/>
            <person name="Joshi V."/>
            <person name="Khan Z.M."/>
            <person name="Kirkness E.F."/>
            <person name="Cree A."/>
            <person name="Fowler R.G."/>
            <person name="Lee S."/>
            <person name="Lewis L.R."/>
            <person name="Li Z."/>
            <person name="Liu Y.-S."/>
            <person name="Moore S.M."/>
            <person name="Muzny D."/>
            <person name="Nazareth L.V."/>
            <person name="Ngo D.N."/>
            <person name="Okwuonu G.O."/>
            <person name="Pai G."/>
            <person name="Parker D."/>
            <person name="Paul H.A."/>
            <person name="Pfannkoch C."/>
            <person name="Pohl C.S."/>
            <person name="Rogers Y.-H.C."/>
            <person name="Ruiz S.J."/>
            <person name="Sabo A."/>
            <person name="Santibanez J."/>
            <person name="Schneider B.W."/>
            <person name="Smith S.M."/>
            <person name="Sodergren E."/>
            <person name="Svatek A.F."/>
            <person name="Utterback T.R."/>
            <person name="Vattathil S."/>
            <person name="Warren W."/>
            <person name="White C.S."/>
            <person name="Chinwalla A.T."/>
            <person name="Feng Y."/>
            <person name="Halpern A.L."/>
            <person name="Hillier L.W."/>
            <person name="Huang X."/>
            <person name="Minx P."/>
            <person name="Nelson J.O."/>
            <person name="Pepin K.H."/>
            <person name="Qin X."/>
            <person name="Sutton G.G."/>
            <person name="Venter E."/>
            <person name="Walenz B.P."/>
            <person name="Wallis J.W."/>
            <person name="Worley K.C."/>
            <person name="Yang S.-P."/>
            <person name="Jones S.M."/>
            <person name="Marra M.A."/>
            <person name="Rocchi M."/>
            <person name="Schein J.E."/>
            <person name="Baertsch R."/>
            <person name="Clarke L."/>
            <person name="Csuros M."/>
            <person name="Glasscock J."/>
            <person name="Harris R.A."/>
            <person name="Havlak P."/>
            <person name="Jackson A.R."/>
            <person name="Jiang H."/>
            <person name="Liu Y."/>
            <person name="Messina D.N."/>
            <person name="Shen Y."/>
            <person name="Song H.X.-Z."/>
            <person name="Wylie T."/>
            <person name="Zhang L."/>
            <person name="Birney E."/>
            <person name="Han K."/>
            <person name="Konkel M.K."/>
            <person name="Lee J."/>
            <person name="Smit A.F.A."/>
            <person name="Ullmer B."/>
            <person name="Wang H."/>
            <person name="Xing J."/>
            <person name="Burhans R."/>
            <person name="Cheng Z."/>
            <person name="Karro J.E."/>
            <person name="Ma J."/>
            <person name="Raney B."/>
            <person name="She X."/>
            <person name="Cox M.J."/>
            <person name="Demuth J.P."/>
            <person name="Dumas L.J."/>
            <person name="Han S.-G."/>
            <person name="Hopkins J."/>
            <person name="Karimpour-Fard A."/>
            <person name="Kim Y.H."/>
            <person name="Pollack J.R."/>
            <person name="Vinar T."/>
            <person name="Addo-Quaye C."/>
            <person name="Degenhardt J."/>
            <person name="Denby A."/>
            <person name="Hubisz M.J."/>
            <person name="Indap A."/>
            <person name="Kosiol C."/>
            <person name="Lahn B.T."/>
            <person name="Lawson H.A."/>
            <person name="Marklein A."/>
            <person name="Nielsen R."/>
            <person name="Vallender E.J."/>
            <person name="Clark A.G."/>
            <person name="Ferguson B."/>
            <person name="Hernandez R.D."/>
            <person name="Hirani K."/>
            <person name="Kehrer-Sawatzki H."/>
            <person name="Kolb J."/>
            <person name="Patil S."/>
            <person name="Pu L.-L."/>
            <person name="Ren Y."/>
            <person name="Smith D.G."/>
            <person name="Wheeler D.A."/>
            <person name="Schenck I."/>
            <person name="Ball E.V."/>
            <person name="Chen R."/>
            <person name="Cooper D.N."/>
            <person name="Giardine B."/>
            <person name="Hsu F."/>
            <person name="Kent W.J."/>
            <person name="Lesk A."/>
            <person name="Nelson D.L."/>
            <person name="O'brien W.E."/>
            <person name="Pruefer K."/>
            <person name="Stenson P.D."/>
            <person name="Wallace J.C."/>
            <person name="Ke H."/>
            <person name="Liu X.-M."/>
            <person name="Wang P."/>
            <person name="Xiang A.P."/>
            <person name="Yang F."/>
            <person name="Barber G.P."/>
            <person name="Haussler D."/>
            <person name="Karolchik D."/>
            <person name="Kern A.D."/>
            <person name="Kuhn R.M."/>
            <person name="Smith K.E."/>
            <person name="Zwieg A.S."/>
        </authorList>
    </citation>
    <scope>NUCLEOTIDE SEQUENCE [LARGE SCALE GENOMIC DNA]</scope>
    <source>
        <strain evidence="3">17573</strain>
    </source>
</reference>
<protein>
    <submittedName>
        <fullName evidence="2">Uncharacterized protein</fullName>
    </submittedName>
</protein>
<keyword evidence="3" id="KW-1185">Reference proteome</keyword>
<name>A0A5F7ZYX5_MACMU</name>
<dbReference type="GeneTree" id="ENSGT01120000271815"/>
<reference evidence="2" key="2">
    <citation type="submission" date="2019-01" db="EMBL/GenBank/DDBJ databases">
        <authorList>
            <person name="Graves T."/>
            <person name="Eichler E.E."/>
            <person name="Wilson R.K."/>
        </authorList>
    </citation>
    <scope>NUCLEOTIDE SEQUENCE [LARGE SCALE GENOMIC DNA]</scope>
    <source>
        <strain evidence="2">17573</strain>
    </source>
</reference>
<reference evidence="2" key="4">
    <citation type="submission" date="2025-09" db="UniProtKB">
        <authorList>
            <consortium name="Ensembl"/>
        </authorList>
    </citation>
    <scope>IDENTIFICATION</scope>
    <source>
        <strain evidence="2">17573</strain>
    </source>
</reference>
<sequence>MHHHTWLIFVFLAEMGFHHVVQANLELPASSDLPASASQSAGITGVNHCTWPALGTFKLCQEPSRRGSTLNRNVEGLTRWGRVEQEGPHHQPSLGREMLSELGRPLSAPPWGPESVRTSKFPGPPCKSPWVIYTETPSPLIW</sequence>
<dbReference type="PANTHER" id="PTHR12138">
    <property type="entry name" value="PRIMATE-EXPANDED PROTEIN FAMILY"/>
    <property type="match status" value="1"/>
</dbReference>
<feature type="chain" id="PRO_5023838736" evidence="1">
    <location>
        <begin position="24"/>
        <end position="142"/>
    </location>
</feature>
<dbReference type="PANTHER" id="PTHR12138:SF152">
    <property type="entry name" value="C2H2-TYPE DOMAIN-CONTAINING PROTEIN"/>
    <property type="match status" value="1"/>
</dbReference>
<dbReference type="InParanoid" id="A0A5F7ZYX5"/>